<dbReference type="GO" id="GO:0004843">
    <property type="term" value="F:cysteine-type deubiquitinase activity"/>
    <property type="evidence" value="ECO:0007669"/>
    <property type="project" value="UniProtKB-UniRule"/>
</dbReference>
<feature type="domain" description="USP" evidence="11">
    <location>
        <begin position="107"/>
        <end position="421"/>
    </location>
</feature>
<dbReference type="InterPro" id="IPR028889">
    <property type="entry name" value="USP"/>
</dbReference>
<dbReference type="SUPFAM" id="SSF54001">
    <property type="entry name" value="Cysteine proteinases"/>
    <property type="match status" value="1"/>
</dbReference>
<name>A0AAV5WFC8_9BILA</name>
<dbReference type="GO" id="GO:0005634">
    <property type="term" value="C:nucleus"/>
    <property type="evidence" value="ECO:0007669"/>
    <property type="project" value="UniProtKB-SubCell"/>
</dbReference>
<evidence type="ECO:0000259" key="11">
    <source>
        <dbReference type="PROSITE" id="PS50235"/>
    </source>
</evidence>
<evidence type="ECO:0000256" key="10">
    <source>
        <dbReference type="SAM" id="MobiDB-lite"/>
    </source>
</evidence>
<evidence type="ECO:0000256" key="7">
    <source>
        <dbReference type="ARBA" id="ARBA00022807"/>
    </source>
</evidence>
<accession>A0AAV5WFC8</accession>
<dbReference type="EMBL" id="BTSY01000005">
    <property type="protein sequence ID" value="GMT29320.1"/>
    <property type="molecule type" value="Genomic_DNA"/>
</dbReference>
<dbReference type="GO" id="GO:0005829">
    <property type="term" value="C:cytosol"/>
    <property type="evidence" value="ECO:0007669"/>
    <property type="project" value="TreeGrafter"/>
</dbReference>
<dbReference type="InterPro" id="IPR018200">
    <property type="entry name" value="USP_CS"/>
</dbReference>
<dbReference type="PANTHER" id="PTHR24006">
    <property type="entry name" value="UBIQUITIN CARBOXYL-TERMINAL HYDROLASE"/>
    <property type="match status" value="1"/>
</dbReference>
<comment type="catalytic activity">
    <reaction evidence="1 9">
        <text>Thiol-dependent hydrolysis of ester, thioester, amide, peptide and isopeptide bonds formed by the C-terminal Gly of ubiquitin (a 76-residue protein attached to proteins as an intracellular targeting signal).</text>
        <dbReference type="EC" id="3.4.19.12"/>
    </reaction>
</comment>
<dbReference type="PROSITE" id="PS00973">
    <property type="entry name" value="USP_2"/>
    <property type="match status" value="1"/>
</dbReference>
<evidence type="ECO:0000256" key="4">
    <source>
        <dbReference type="ARBA" id="ARBA00022670"/>
    </source>
</evidence>
<evidence type="ECO:0000256" key="9">
    <source>
        <dbReference type="RuleBase" id="RU366025"/>
    </source>
</evidence>
<dbReference type="AlphaFoldDB" id="A0AAV5WFC8"/>
<keyword evidence="6 9" id="KW-0378">Hydrolase</keyword>
<dbReference type="PROSITE" id="PS50235">
    <property type="entry name" value="USP_3"/>
    <property type="match status" value="1"/>
</dbReference>
<reference evidence="12" key="1">
    <citation type="submission" date="2023-10" db="EMBL/GenBank/DDBJ databases">
        <title>Genome assembly of Pristionchus species.</title>
        <authorList>
            <person name="Yoshida K."/>
            <person name="Sommer R.J."/>
        </authorList>
    </citation>
    <scope>NUCLEOTIDE SEQUENCE</scope>
    <source>
        <strain evidence="12">RS5133</strain>
    </source>
</reference>
<dbReference type="EC" id="3.4.19.12" evidence="9"/>
<evidence type="ECO:0000256" key="1">
    <source>
        <dbReference type="ARBA" id="ARBA00000707"/>
    </source>
</evidence>
<dbReference type="GO" id="GO:0016579">
    <property type="term" value="P:protein deubiquitination"/>
    <property type="evidence" value="ECO:0007669"/>
    <property type="project" value="InterPro"/>
</dbReference>
<dbReference type="InterPro" id="IPR001394">
    <property type="entry name" value="Peptidase_C19_UCH"/>
</dbReference>
<dbReference type="PROSITE" id="PS00972">
    <property type="entry name" value="USP_1"/>
    <property type="match status" value="1"/>
</dbReference>
<evidence type="ECO:0000256" key="6">
    <source>
        <dbReference type="ARBA" id="ARBA00022801"/>
    </source>
</evidence>
<keyword evidence="5 9" id="KW-0833">Ubl conjugation pathway</keyword>
<feature type="non-terminal residue" evidence="12">
    <location>
        <position position="746"/>
    </location>
</feature>
<keyword evidence="13" id="KW-1185">Reference proteome</keyword>
<organism evidence="12 13">
    <name type="scientific">Pristionchus fissidentatus</name>
    <dbReference type="NCBI Taxonomy" id="1538716"/>
    <lineage>
        <taxon>Eukaryota</taxon>
        <taxon>Metazoa</taxon>
        <taxon>Ecdysozoa</taxon>
        <taxon>Nematoda</taxon>
        <taxon>Chromadorea</taxon>
        <taxon>Rhabditida</taxon>
        <taxon>Rhabditina</taxon>
        <taxon>Diplogasteromorpha</taxon>
        <taxon>Diplogasteroidea</taxon>
        <taxon>Neodiplogasteridae</taxon>
        <taxon>Pristionchus</taxon>
    </lineage>
</organism>
<sequence length="746" mass="84988">MVNKLSSQKYNGSRGKAEFLKRIGETLRKVKPDEVTIDQVWETYGLGLKPCGKHVVANPKATNCKENPYCLGRLGLEKFEKLIKKSEELRNDKATQAEKRIAATQPCGLTNWANFCYVNSFLQIWFNDPVFRQIIYDWKPSGAYVTPDPPAMDVQLVMDALQKLFFTLDTTPYEDTDAQEFCTALRLNAEQQDAQEFTVMFFDSIDRNLTKHPNGPMMRTRIGERFNGKQTSVLRCKCGHHSDNTTKFSALNLSIDGHTTLSAAIGGYFADECLSDFACSGCGRRGNVVRETSIDHMPPVLLLSLNRYVYDSNTGRRKKLKTPLQYPRILNVDGLPHSEKLVEDESRYELSAVMVHEGDSAECGHYWDIIRHPYSGVWFKYNDKIVKETKPPGVETEKADAAMNKANIDLKFCYGLVYRRKEPAKEPRYPPEEICGKWTKEMEHKFYRMTDTETLASQLSLDEMSARFKVVGEHMTALEVKPERANQRKAKDLTFLPTKLISDILNAEWDRANKMATQMNEIADELDRTECEMIEQEEASLESGNDLPPSPNKRKKNVSRRVRSIYDKRLEQVEIANILEPASVVLCPHERISFESVLSGEAKAVNKQAAEKLIKDYGLAVSVVDGGGTTRIDRLRSGVEVCMDCVRDYTRDVHFKSKLEEDIALAARMVKEDKTRCSIKAFHSVHRQPPPGTLYVAKSQLNQFKKDALKERDRRNYARNSNRHTWTVGTADSVRAAIGGEKRRRK</sequence>
<evidence type="ECO:0000256" key="8">
    <source>
        <dbReference type="ARBA" id="ARBA00023242"/>
    </source>
</evidence>
<proteinExistence type="inferred from homology"/>
<keyword evidence="7 9" id="KW-0788">Thiol protease</keyword>
<comment type="subcellular location">
    <subcellularLocation>
        <location evidence="2">Nucleus</location>
    </subcellularLocation>
</comment>
<evidence type="ECO:0000313" key="13">
    <source>
        <dbReference type="Proteomes" id="UP001432322"/>
    </source>
</evidence>
<keyword evidence="8" id="KW-0539">Nucleus</keyword>
<protein>
    <recommendedName>
        <fullName evidence="9">Ubiquitin carboxyl-terminal hydrolase</fullName>
        <ecNumber evidence="9">3.4.19.12</ecNumber>
    </recommendedName>
</protein>
<dbReference type="PANTHER" id="PTHR24006:SF722">
    <property type="entry name" value="UBIQUITIN CARBOXYL-TERMINAL HYDROLASE 48"/>
    <property type="match status" value="1"/>
</dbReference>
<gene>
    <name evidence="12" type="ORF">PFISCL1PPCAC_20617</name>
</gene>
<dbReference type="Gene3D" id="3.90.70.10">
    <property type="entry name" value="Cysteine proteinases"/>
    <property type="match status" value="1"/>
</dbReference>
<feature type="region of interest" description="Disordered" evidence="10">
    <location>
        <begin position="536"/>
        <end position="559"/>
    </location>
</feature>
<comment type="caution">
    <text evidence="12">The sequence shown here is derived from an EMBL/GenBank/DDBJ whole genome shotgun (WGS) entry which is preliminary data.</text>
</comment>
<evidence type="ECO:0000256" key="3">
    <source>
        <dbReference type="ARBA" id="ARBA00009085"/>
    </source>
</evidence>
<dbReference type="InterPro" id="IPR038765">
    <property type="entry name" value="Papain-like_cys_pep_sf"/>
</dbReference>
<dbReference type="InterPro" id="IPR050164">
    <property type="entry name" value="Peptidase_C19"/>
</dbReference>
<comment type="similarity">
    <text evidence="3 9">Belongs to the peptidase C19 family.</text>
</comment>
<keyword evidence="4 9" id="KW-0645">Protease</keyword>
<evidence type="ECO:0000256" key="2">
    <source>
        <dbReference type="ARBA" id="ARBA00004123"/>
    </source>
</evidence>
<dbReference type="Proteomes" id="UP001432322">
    <property type="component" value="Unassembled WGS sequence"/>
</dbReference>
<evidence type="ECO:0000313" key="12">
    <source>
        <dbReference type="EMBL" id="GMT29320.1"/>
    </source>
</evidence>
<dbReference type="Pfam" id="PF00443">
    <property type="entry name" value="UCH"/>
    <property type="match status" value="1"/>
</dbReference>
<dbReference type="GO" id="GO:0006508">
    <property type="term" value="P:proteolysis"/>
    <property type="evidence" value="ECO:0007669"/>
    <property type="project" value="UniProtKB-KW"/>
</dbReference>
<evidence type="ECO:0000256" key="5">
    <source>
        <dbReference type="ARBA" id="ARBA00022786"/>
    </source>
</evidence>